<organism evidence="2">
    <name type="scientific">Anguilla anguilla</name>
    <name type="common">European freshwater eel</name>
    <name type="synonym">Muraena anguilla</name>
    <dbReference type="NCBI Taxonomy" id="7936"/>
    <lineage>
        <taxon>Eukaryota</taxon>
        <taxon>Metazoa</taxon>
        <taxon>Chordata</taxon>
        <taxon>Craniata</taxon>
        <taxon>Vertebrata</taxon>
        <taxon>Euteleostomi</taxon>
        <taxon>Actinopterygii</taxon>
        <taxon>Neopterygii</taxon>
        <taxon>Teleostei</taxon>
        <taxon>Anguilliformes</taxon>
        <taxon>Anguillidae</taxon>
        <taxon>Anguilla</taxon>
    </lineage>
</organism>
<name>A0A0E9XRQ1_ANGAN</name>
<evidence type="ECO:0000313" key="2">
    <source>
        <dbReference type="EMBL" id="JAI05117.1"/>
    </source>
</evidence>
<feature type="transmembrane region" description="Helical" evidence="1">
    <location>
        <begin position="12"/>
        <end position="30"/>
    </location>
</feature>
<reference evidence="2" key="2">
    <citation type="journal article" date="2015" name="Fish Shellfish Immunol.">
        <title>Early steps in the European eel (Anguilla anguilla)-Vibrio vulnificus interaction in the gills: Role of the RtxA13 toxin.</title>
        <authorList>
            <person name="Callol A."/>
            <person name="Pajuelo D."/>
            <person name="Ebbesson L."/>
            <person name="Teles M."/>
            <person name="MacKenzie S."/>
            <person name="Amaro C."/>
        </authorList>
    </citation>
    <scope>NUCLEOTIDE SEQUENCE</scope>
</reference>
<keyword evidence="1" id="KW-0812">Transmembrane</keyword>
<dbReference type="AlphaFoldDB" id="A0A0E9XRQ1"/>
<dbReference type="EMBL" id="GBXM01003461">
    <property type="protein sequence ID" value="JAI05117.1"/>
    <property type="molecule type" value="Transcribed_RNA"/>
</dbReference>
<sequence length="31" mass="3557">MNMATISITQQSIQILICLLTNELIIFYSIQ</sequence>
<proteinExistence type="predicted"/>
<accession>A0A0E9XRQ1</accession>
<protein>
    <submittedName>
        <fullName evidence="2">Uncharacterized protein</fullName>
    </submittedName>
</protein>
<keyword evidence="1" id="KW-1133">Transmembrane helix</keyword>
<evidence type="ECO:0000256" key="1">
    <source>
        <dbReference type="SAM" id="Phobius"/>
    </source>
</evidence>
<reference evidence="2" key="1">
    <citation type="submission" date="2014-11" db="EMBL/GenBank/DDBJ databases">
        <authorList>
            <person name="Amaro Gonzalez C."/>
        </authorList>
    </citation>
    <scope>NUCLEOTIDE SEQUENCE</scope>
</reference>
<keyword evidence="1" id="KW-0472">Membrane</keyword>